<organism evidence="1 2">
    <name type="scientific">Paralvinella palmiformis</name>
    <dbReference type="NCBI Taxonomy" id="53620"/>
    <lineage>
        <taxon>Eukaryota</taxon>
        <taxon>Metazoa</taxon>
        <taxon>Spiralia</taxon>
        <taxon>Lophotrochozoa</taxon>
        <taxon>Annelida</taxon>
        <taxon>Polychaeta</taxon>
        <taxon>Sedentaria</taxon>
        <taxon>Canalipalpata</taxon>
        <taxon>Terebellida</taxon>
        <taxon>Terebelliformia</taxon>
        <taxon>Alvinellidae</taxon>
        <taxon>Paralvinella</taxon>
    </lineage>
</organism>
<proteinExistence type="predicted"/>
<dbReference type="Proteomes" id="UP001208570">
    <property type="component" value="Unassembled WGS sequence"/>
</dbReference>
<dbReference type="EMBL" id="JAODUP010000018">
    <property type="protein sequence ID" value="KAK2168316.1"/>
    <property type="molecule type" value="Genomic_DNA"/>
</dbReference>
<comment type="caution">
    <text evidence="1">The sequence shown here is derived from an EMBL/GenBank/DDBJ whole genome shotgun (WGS) entry which is preliminary data.</text>
</comment>
<gene>
    <name evidence="1" type="ORF">LSH36_18g08012</name>
</gene>
<accession>A0AAD9KBJ5</accession>
<sequence length="121" mass="13710">MCHYVSNLTAPQSEQLTYSDTNPVSLLCVYGQIHSVGITYLPRAGAVVEGKRFSMEQNQRVQNVRFTIQAQLFNLVSFSETIQQNNIRFDANINVTFLNKTILNLYKIGDGQRHTPLDSEV</sequence>
<evidence type="ECO:0000313" key="1">
    <source>
        <dbReference type="EMBL" id="KAK2168316.1"/>
    </source>
</evidence>
<reference evidence="1" key="1">
    <citation type="journal article" date="2023" name="Mol. Biol. Evol.">
        <title>Third-Generation Sequencing Reveals the Adaptive Role of the Epigenome in Three Deep-Sea Polychaetes.</title>
        <authorList>
            <person name="Perez M."/>
            <person name="Aroh O."/>
            <person name="Sun Y."/>
            <person name="Lan Y."/>
            <person name="Juniper S.K."/>
            <person name="Young C.R."/>
            <person name="Angers B."/>
            <person name="Qian P.Y."/>
        </authorList>
    </citation>
    <scope>NUCLEOTIDE SEQUENCE</scope>
    <source>
        <strain evidence="1">P08H-3</strain>
    </source>
</reference>
<protein>
    <submittedName>
        <fullName evidence="1">Uncharacterized protein</fullName>
    </submittedName>
</protein>
<name>A0AAD9KBJ5_9ANNE</name>
<evidence type="ECO:0000313" key="2">
    <source>
        <dbReference type="Proteomes" id="UP001208570"/>
    </source>
</evidence>
<dbReference type="AlphaFoldDB" id="A0AAD9KBJ5"/>
<keyword evidence="2" id="KW-1185">Reference proteome</keyword>